<dbReference type="PROSITE" id="PS50016">
    <property type="entry name" value="ZF_PHD_2"/>
    <property type="match status" value="1"/>
</dbReference>
<feature type="region of interest" description="Disordered" evidence="6">
    <location>
        <begin position="306"/>
        <end position="382"/>
    </location>
</feature>
<evidence type="ECO:0000256" key="5">
    <source>
        <dbReference type="PROSITE-ProRule" id="PRU00146"/>
    </source>
</evidence>
<feature type="domain" description="BAH" evidence="8">
    <location>
        <begin position="26"/>
        <end position="186"/>
    </location>
</feature>
<dbReference type="GO" id="GO:0036205">
    <property type="term" value="P:histone catabolic process"/>
    <property type="evidence" value="ECO:0007669"/>
    <property type="project" value="TreeGrafter"/>
</dbReference>
<dbReference type="GO" id="GO:0004842">
    <property type="term" value="F:ubiquitin-protein transferase activity"/>
    <property type="evidence" value="ECO:0007669"/>
    <property type="project" value="TreeGrafter"/>
</dbReference>
<feature type="compositionally biased region" description="Polar residues" evidence="6">
    <location>
        <begin position="85"/>
        <end position="97"/>
    </location>
</feature>
<feature type="region of interest" description="Disordered" evidence="6">
    <location>
        <begin position="662"/>
        <end position="692"/>
    </location>
</feature>
<evidence type="ECO:0000259" key="9">
    <source>
        <dbReference type="PROSITE" id="PS51156"/>
    </source>
</evidence>
<dbReference type="SUPFAM" id="SSF57903">
    <property type="entry name" value="FYVE/PHD zinc finger"/>
    <property type="match status" value="2"/>
</dbReference>
<dbReference type="Proteomes" id="UP001140011">
    <property type="component" value="Unassembled WGS sequence"/>
</dbReference>
<dbReference type="PANTHER" id="PTHR47672">
    <property type="entry name" value="E3 UBIQUITIN-PROTEIN LIGASE SNT2"/>
    <property type="match status" value="1"/>
</dbReference>
<dbReference type="CDD" id="cd15571">
    <property type="entry name" value="ePHD"/>
    <property type="match status" value="1"/>
</dbReference>
<dbReference type="PROSITE" id="PS51038">
    <property type="entry name" value="BAH"/>
    <property type="match status" value="1"/>
</dbReference>
<dbReference type="EMBL" id="JANBUH010000192">
    <property type="protein sequence ID" value="KAJ2753421.1"/>
    <property type="molecule type" value="Genomic_DNA"/>
</dbReference>
<dbReference type="GO" id="GO:0008270">
    <property type="term" value="F:zinc ion binding"/>
    <property type="evidence" value="ECO:0007669"/>
    <property type="project" value="UniProtKB-KW"/>
</dbReference>
<feature type="compositionally biased region" description="Acidic residues" evidence="6">
    <location>
        <begin position="785"/>
        <end position="795"/>
    </location>
</feature>
<evidence type="ECO:0000313" key="11">
    <source>
        <dbReference type="EMBL" id="KAJ2753421.1"/>
    </source>
</evidence>
<feature type="region of interest" description="Disordered" evidence="6">
    <location>
        <begin position="1118"/>
        <end position="1148"/>
    </location>
</feature>
<evidence type="ECO:0000256" key="2">
    <source>
        <dbReference type="ARBA" id="ARBA00022771"/>
    </source>
</evidence>
<proteinExistence type="predicted"/>
<dbReference type="InterPro" id="IPR001025">
    <property type="entry name" value="BAH_dom"/>
</dbReference>
<feature type="domain" description="ELM2" evidence="9">
    <location>
        <begin position="414"/>
        <end position="566"/>
    </location>
</feature>
<evidence type="ECO:0000259" key="8">
    <source>
        <dbReference type="PROSITE" id="PS51038"/>
    </source>
</evidence>
<evidence type="ECO:0000256" key="3">
    <source>
        <dbReference type="ARBA" id="ARBA00022833"/>
    </source>
</evidence>
<dbReference type="SMART" id="SM00249">
    <property type="entry name" value="PHD"/>
    <property type="match status" value="3"/>
</dbReference>
<feature type="compositionally biased region" description="Polar residues" evidence="6">
    <location>
        <begin position="662"/>
        <end position="676"/>
    </location>
</feature>
<feature type="domain" description="PHD-type" evidence="10">
    <location>
        <begin position="905"/>
        <end position="1045"/>
    </location>
</feature>
<dbReference type="InterPro" id="IPR001965">
    <property type="entry name" value="Znf_PHD"/>
</dbReference>
<dbReference type="Pfam" id="PF00628">
    <property type="entry name" value="PHD"/>
    <property type="match status" value="1"/>
</dbReference>
<accession>A0A9W8H099</accession>
<feature type="domain" description="PHD-type" evidence="7">
    <location>
        <begin position="223"/>
        <end position="275"/>
    </location>
</feature>
<comment type="caution">
    <text evidence="11">The sequence shown here is derived from an EMBL/GenBank/DDBJ whole genome shotgun (WGS) entry which is preliminary data.</text>
</comment>
<dbReference type="InterPro" id="IPR000949">
    <property type="entry name" value="ELM2_dom"/>
</dbReference>
<name>A0A9W8H099_9FUNG</name>
<dbReference type="GO" id="GO:0048189">
    <property type="term" value="C:Lid2 complex"/>
    <property type="evidence" value="ECO:0007669"/>
    <property type="project" value="TreeGrafter"/>
</dbReference>
<keyword evidence="1" id="KW-0479">Metal-binding</keyword>
<evidence type="ECO:0000256" key="1">
    <source>
        <dbReference type="ARBA" id="ARBA00022723"/>
    </source>
</evidence>
<feature type="region of interest" description="Disordered" evidence="6">
    <location>
        <begin position="755"/>
        <end position="814"/>
    </location>
</feature>
<evidence type="ECO:0000256" key="6">
    <source>
        <dbReference type="SAM" id="MobiDB-lite"/>
    </source>
</evidence>
<evidence type="ECO:0000313" key="12">
    <source>
        <dbReference type="Proteomes" id="UP001140011"/>
    </source>
</evidence>
<evidence type="ECO:0000256" key="4">
    <source>
        <dbReference type="ARBA" id="ARBA00023242"/>
    </source>
</evidence>
<organism evidence="11 12">
    <name type="scientific">Coemansia pectinata</name>
    <dbReference type="NCBI Taxonomy" id="1052879"/>
    <lineage>
        <taxon>Eukaryota</taxon>
        <taxon>Fungi</taxon>
        <taxon>Fungi incertae sedis</taxon>
        <taxon>Zoopagomycota</taxon>
        <taxon>Kickxellomycotina</taxon>
        <taxon>Kickxellomycetes</taxon>
        <taxon>Kickxellales</taxon>
        <taxon>Kickxellaceae</taxon>
        <taxon>Coemansia</taxon>
    </lineage>
</organism>
<dbReference type="PROSITE" id="PS51156">
    <property type="entry name" value="ELM2"/>
    <property type="match status" value="1"/>
</dbReference>
<keyword evidence="4" id="KW-0539">Nucleus</keyword>
<dbReference type="InterPro" id="IPR043151">
    <property type="entry name" value="BAH_sf"/>
</dbReference>
<dbReference type="OrthoDB" id="336088at2759"/>
<dbReference type="InterPro" id="IPR034732">
    <property type="entry name" value="EPHD"/>
</dbReference>
<feature type="region of interest" description="Disordered" evidence="6">
    <location>
        <begin position="70"/>
        <end position="99"/>
    </location>
</feature>
<dbReference type="SMART" id="SM00439">
    <property type="entry name" value="BAH"/>
    <property type="match status" value="1"/>
</dbReference>
<dbReference type="Gene3D" id="3.30.40.10">
    <property type="entry name" value="Zinc/RING finger domain, C3HC4 (zinc finger)"/>
    <property type="match status" value="3"/>
</dbReference>
<protein>
    <submittedName>
        <fullName evidence="11">PHD type zinc finger protein with BAH domain-containing protein</fullName>
    </submittedName>
</protein>
<feature type="compositionally biased region" description="Basic and acidic residues" evidence="6">
    <location>
        <begin position="74"/>
        <end position="84"/>
    </location>
</feature>
<dbReference type="Pfam" id="PF01426">
    <property type="entry name" value="BAH"/>
    <property type="match status" value="1"/>
</dbReference>
<feature type="compositionally biased region" description="Polar residues" evidence="6">
    <location>
        <begin position="349"/>
        <end position="358"/>
    </location>
</feature>
<keyword evidence="3" id="KW-0862">Zinc</keyword>
<keyword evidence="12" id="KW-1185">Reference proteome</keyword>
<dbReference type="Gene3D" id="2.30.30.490">
    <property type="match status" value="1"/>
</dbReference>
<reference evidence="11" key="1">
    <citation type="submission" date="2022-07" db="EMBL/GenBank/DDBJ databases">
        <title>Phylogenomic reconstructions and comparative analyses of Kickxellomycotina fungi.</title>
        <authorList>
            <person name="Reynolds N.K."/>
            <person name="Stajich J.E."/>
            <person name="Barry K."/>
            <person name="Grigoriev I.V."/>
            <person name="Crous P."/>
            <person name="Smith M.E."/>
        </authorList>
    </citation>
    <scope>NUCLEOTIDE SEQUENCE</scope>
    <source>
        <strain evidence="11">BCRC 34297</strain>
    </source>
</reference>
<dbReference type="InterPro" id="IPR013083">
    <property type="entry name" value="Znf_RING/FYVE/PHD"/>
</dbReference>
<evidence type="ECO:0000259" key="10">
    <source>
        <dbReference type="PROSITE" id="PS51805"/>
    </source>
</evidence>
<sequence length="1209" mass="132675">MSKHLALPNSDSALPPPTRVLIDGGVEVAVDDYVYLQPEYSEEPFYIGRIMEFVYVSRVRQPRLSLSMAAHQKSSADAHSRGRDLTNSPSPSTASGDTNHDAQLRVRLAWFQRPRDLPIVRARTKDERMLVATMHSDINPVNAIKGKCLVRHTAEISDMSSWKSRSDHYYYNQLFDRYSTRLYDIIPVSQIRNAPQNVLQKLRDTYEFIFAESQKITDLLSTRRACTICAIWCGLNDSLKCSLCGEKYHMQCLVPPVSRAPAKGYTWQCAACRRSQQEQKLQQQRAKPYQSDLVAITTSVATPAVDSDAAGDANDRKRTTRNAGAAAEDHPISLRSGVNSAAVAGNGTGPTASATVSDTESRSGSKRMKLSHGDSVGGPIPRPKNRGLWPFRYFGLNTNIDDVLHDDERIYPRAVSRIGPKYQAIVPEMVGPSGPELDRQLVAKSATLGIPAAGKENGNKQVQGFRSKDGAKGHWIAKSADQLDRAWDEIEVRRGSHDDQLFFKQPTYLPNEELDMYMHSILPFLTRHFEDVQDFTLLDCQDAALHGLMLHGFDVEEALISIPECPDSYIRNRSANDNWTQDDIAKFNELLSEYGANLQAIRKNIPSVSHRAVTLRYYLVRHTELGKHLLEEYDIRTHVGQRRPNRGQGESAGTIHIETSSDAGLSSFNTPGSSPRISGMATRDTSKKHGDSADRAQGLRCVHCHQDCSTRWREAPAELAVYNTRSARAIARRVICGDCSDYWFHYAAMPDQDAISARRQRPQASHSVGTSLRNQISGMSNSPADADDSVYDVDMSDSGGSINTPAGAPPSQSTLEKFKRNAQLAKPPGVVAPPRQRVSKIWPMLPCDVCKLSTKQGSHVALTCSDCGLCVHHACSGYPERARINLKRWRCSVCENVANPTISISYSCILCRKDAPPEVEGQPRQLMWRTSGNNWAHAICALAIPEIRLAYDHGHVIVKGMHAIPRNAWMRPCAVCTKMAGAVIECCDKKCHEGVHPSCARISYSKRPTGPMPQAVLVALPLATKDAANSTAKVLSLTASCPKHPVPEDGPHVAFGSKDNDGDLIASAVVASKLVAVPLPGVKSLLQTSLEKSYGPLLTKSHKLAPLSVLAPASTAAGPSSARFGIPQHEPAASPRKTANNGLWSKPSDNPVCRRCSNQFSPIWWPASPGIANNVPTDGRRRSPGPHVLCHRCHTTAAPSNGAAQQPRN</sequence>
<dbReference type="Pfam" id="PF13832">
    <property type="entry name" value="zf-HC5HC2H_2"/>
    <property type="match status" value="1"/>
</dbReference>
<dbReference type="AlphaFoldDB" id="A0A9W8H099"/>
<dbReference type="InterPro" id="IPR029617">
    <property type="entry name" value="Snt2"/>
</dbReference>
<gene>
    <name evidence="11" type="primary">SNT2</name>
    <name evidence="11" type="ORF">GGI19_003150</name>
</gene>
<keyword evidence="2 5" id="KW-0863">Zinc-finger</keyword>
<evidence type="ECO:0000259" key="7">
    <source>
        <dbReference type="PROSITE" id="PS50016"/>
    </source>
</evidence>
<dbReference type="PROSITE" id="PS51805">
    <property type="entry name" value="EPHD"/>
    <property type="match status" value="1"/>
</dbReference>
<dbReference type="GO" id="GO:0003682">
    <property type="term" value="F:chromatin binding"/>
    <property type="evidence" value="ECO:0007669"/>
    <property type="project" value="InterPro"/>
</dbReference>
<feature type="compositionally biased region" description="Polar residues" evidence="6">
    <location>
        <begin position="762"/>
        <end position="781"/>
    </location>
</feature>
<dbReference type="PANTHER" id="PTHR47672:SF1">
    <property type="entry name" value="E3 UBIQUITIN-PROTEIN LIGASE SNT2"/>
    <property type="match status" value="1"/>
</dbReference>
<dbReference type="InterPro" id="IPR011011">
    <property type="entry name" value="Znf_FYVE_PHD"/>
</dbReference>
<dbReference type="InterPro" id="IPR019787">
    <property type="entry name" value="Znf_PHD-finger"/>
</dbReference>